<dbReference type="PROSITE" id="PS51677">
    <property type="entry name" value="NODB"/>
    <property type="match status" value="1"/>
</dbReference>
<evidence type="ECO:0000313" key="2">
    <source>
        <dbReference type="EMBL" id="AIY84512.1"/>
    </source>
</evidence>
<evidence type="ECO:0000313" key="3">
    <source>
        <dbReference type="Proteomes" id="UP000030635"/>
    </source>
</evidence>
<dbReference type="InterPro" id="IPR050248">
    <property type="entry name" value="Polysacc_deacetylase_ArnD"/>
</dbReference>
<dbReference type="Gene3D" id="3.20.20.370">
    <property type="entry name" value="Glycoside hydrolase/deacetylase"/>
    <property type="match status" value="1"/>
</dbReference>
<dbReference type="Proteomes" id="UP000030635">
    <property type="component" value="Chromosome"/>
</dbReference>
<dbReference type="GO" id="GO:0016810">
    <property type="term" value="F:hydrolase activity, acting on carbon-nitrogen (but not peptide) bonds"/>
    <property type="evidence" value="ECO:0007669"/>
    <property type="project" value="InterPro"/>
</dbReference>
<dbReference type="SUPFAM" id="SSF88713">
    <property type="entry name" value="Glycoside hydrolase/deacetylase"/>
    <property type="match status" value="1"/>
</dbReference>
<keyword evidence="3" id="KW-1185">Reference proteome</keyword>
<dbReference type="STRING" id="1561.NPD11_108"/>
<dbReference type="PANTHER" id="PTHR10587">
    <property type="entry name" value="GLYCOSYL TRANSFERASE-RELATED"/>
    <property type="match status" value="1"/>
</dbReference>
<dbReference type="InterPro" id="IPR002509">
    <property type="entry name" value="NODB_dom"/>
</dbReference>
<sequence length="259" mass="30195">MRRNRKGRVVIILSLVALMMAYVVFSSVFRGKDLQTSIDKNVKSLPIHSVDTQNKEVALSFDVNWAEKEYLYDILNILDKYNIKATFFVMGKWIDFSDENAEKLKKIKEGGHEIGNHSYLHPNFSRISNEKIEDEVKKTDELIESIIGEKTKLFRFPSGDYNERAAKKIYELGYMPIQWDADSVDWKEDGESVEYERVKKKIKNGSITLFHNNAKHTPKNLERLIKELQSEGYEFKKIGDMIYKEDFNIDSSGIQHKNL</sequence>
<dbReference type="GO" id="GO:0016020">
    <property type="term" value="C:membrane"/>
    <property type="evidence" value="ECO:0007669"/>
    <property type="project" value="TreeGrafter"/>
</dbReference>
<name>A0A0A7FY18_9CLOT</name>
<organism evidence="2 3">
    <name type="scientific">Clostridium baratii str. Sullivan</name>
    <dbReference type="NCBI Taxonomy" id="1415775"/>
    <lineage>
        <taxon>Bacteria</taxon>
        <taxon>Bacillati</taxon>
        <taxon>Bacillota</taxon>
        <taxon>Clostridia</taxon>
        <taxon>Eubacteriales</taxon>
        <taxon>Clostridiaceae</taxon>
        <taxon>Clostridium</taxon>
    </lineage>
</organism>
<dbReference type="eggNOG" id="COG0726">
    <property type="taxonomic scope" value="Bacteria"/>
</dbReference>
<protein>
    <submittedName>
        <fullName evidence="2">Glycosyl hydrolase 57 family protein</fullName>
    </submittedName>
</protein>
<dbReference type="HOGENOM" id="CLU_021264_0_2_9"/>
<dbReference type="KEGG" id="cbv:U729_2919"/>
<dbReference type="Pfam" id="PF01522">
    <property type="entry name" value="Polysacc_deac_1"/>
    <property type="match status" value="1"/>
</dbReference>
<gene>
    <name evidence="2" type="ORF">U729_2919</name>
</gene>
<feature type="domain" description="NodB homology" evidence="1">
    <location>
        <begin position="55"/>
        <end position="236"/>
    </location>
</feature>
<dbReference type="InterPro" id="IPR011330">
    <property type="entry name" value="Glyco_hydro/deAcase_b/a-brl"/>
</dbReference>
<dbReference type="GO" id="GO:0005975">
    <property type="term" value="P:carbohydrate metabolic process"/>
    <property type="evidence" value="ECO:0007669"/>
    <property type="project" value="InterPro"/>
</dbReference>
<dbReference type="PANTHER" id="PTHR10587:SF128">
    <property type="entry name" value="POLYSACCHARIDE DEACETYLASE PDAB-RELATED"/>
    <property type="match status" value="1"/>
</dbReference>
<accession>A0A0A7FY18</accession>
<keyword evidence="2" id="KW-0378">Hydrolase</keyword>
<proteinExistence type="predicted"/>
<dbReference type="EMBL" id="CP006905">
    <property type="protein sequence ID" value="AIY84512.1"/>
    <property type="molecule type" value="Genomic_DNA"/>
</dbReference>
<evidence type="ECO:0000259" key="1">
    <source>
        <dbReference type="PROSITE" id="PS51677"/>
    </source>
</evidence>
<dbReference type="AlphaFoldDB" id="A0A0A7FY18"/>
<reference evidence="2 3" key="1">
    <citation type="journal article" date="2015" name="Infect. Genet. Evol.">
        <title>Genomic sequences of six botulinum neurotoxin-producing strains representing three clostridial species illustrate the mobility and diversity of botulinum neurotoxin genes.</title>
        <authorList>
            <person name="Smith T.J."/>
            <person name="Hill K.K."/>
            <person name="Xie G."/>
            <person name="Foley B.T."/>
            <person name="Williamson C.H."/>
            <person name="Foster J.T."/>
            <person name="Johnson S.L."/>
            <person name="Chertkov O."/>
            <person name="Teshima H."/>
            <person name="Gibbons H.S."/>
            <person name="Johnsky L.A."/>
            <person name="Karavis M.A."/>
            <person name="Smith L.A."/>
        </authorList>
    </citation>
    <scope>NUCLEOTIDE SEQUENCE [LARGE SCALE GENOMIC DNA]</scope>
    <source>
        <strain evidence="2">Sullivan</strain>
    </source>
</reference>